<evidence type="ECO:0000313" key="2">
    <source>
        <dbReference type="Proteomes" id="UP000295096"/>
    </source>
</evidence>
<organism evidence="1 2">
    <name type="scientific">Dankookia rubra</name>
    <dbReference type="NCBI Taxonomy" id="1442381"/>
    <lineage>
        <taxon>Bacteria</taxon>
        <taxon>Pseudomonadati</taxon>
        <taxon>Pseudomonadota</taxon>
        <taxon>Alphaproteobacteria</taxon>
        <taxon>Acetobacterales</taxon>
        <taxon>Roseomonadaceae</taxon>
        <taxon>Dankookia</taxon>
    </lineage>
</organism>
<protein>
    <submittedName>
        <fullName evidence="1">ABC transporter substrate-binding protein</fullName>
    </submittedName>
</protein>
<dbReference type="GO" id="GO:0015689">
    <property type="term" value="P:molybdate ion transport"/>
    <property type="evidence" value="ECO:0007669"/>
    <property type="project" value="TreeGrafter"/>
</dbReference>
<dbReference type="AlphaFoldDB" id="A0A4R5QK76"/>
<gene>
    <name evidence="1" type="ORF">E2C06_04750</name>
</gene>
<dbReference type="InterPro" id="IPR050682">
    <property type="entry name" value="ModA/WtpA"/>
</dbReference>
<comment type="caution">
    <text evidence="1">The sequence shown here is derived from an EMBL/GenBank/DDBJ whole genome shotgun (WGS) entry which is preliminary data.</text>
</comment>
<dbReference type="Proteomes" id="UP000295096">
    <property type="component" value="Unassembled WGS sequence"/>
</dbReference>
<sequence length="279" mass="28711">MGAEWRQPRPPGEGTQAMLPIRRALLGAIAALPLLACTAFAAEIKVMSSGGFHSALDALAPEFEKATGHKVTKIYGASMGAVPTAVPNRLARGEAADMVIIAGEAIDKLIEEGRLQKGSRTDLVFSRIGVVVKAGAPQPDVSTPAAVKAMLLAAPSVAYSDSASGVYISSRFFQGLGITDQMAGKAFKVPSTRRVAEVVAAGEAAVGFQQISEILGIPGATLVGPLPEAIQLVTSFSAGIPVGAEQPEVAKAFVAFLTAPAAWPTIRSMGLDPAGEPKR</sequence>
<dbReference type="GO" id="GO:0030973">
    <property type="term" value="F:molybdate ion binding"/>
    <property type="evidence" value="ECO:0007669"/>
    <property type="project" value="TreeGrafter"/>
</dbReference>
<dbReference type="Pfam" id="PF13531">
    <property type="entry name" value="SBP_bac_11"/>
    <property type="match status" value="1"/>
</dbReference>
<dbReference type="PANTHER" id="PTHR30632">
    <property type="entry name" value="MOLYBDATE-BINDING PERIPLASMIC PROTEIN"/>
    <property type="match status" value="1"/>
</dbReference>
<dbReference type="OrthoDB" id="8216219at2"/>
<dbReference type="PANTHER" id="PTHR30632:SF11">
    <property type="entry name" value="BLR4797 PROTEIN"/>
    <property type="match status" value="1"/>
</dbReference>
<dbReference type="Gene3D" id="3.40.190.10">
    <property type="entry name" value="Periplasmic binding protein-like II"/>
    <property type="match status" value="2"/>
</dbReference>
<proteinExistence type="predicted"/>
<name>A0A4R5QK76_9PROT</name>
<accession>A0A4R5QK76</accession>
<keyword evidence="2" id="KW-1185">Reference proteome</keyword>
<dbReference type="EMBL" id="SMSJ01000004">
    <property type="protein sequence ID" value="TDH63844.1"/>
    <property type="molecule type" value="Genomic_DNA"/>
</dbReference>
<reference evidence="1 2" key="1">
    <citation type="journal article" date="2016" name="J. Microbiol.">
        <title>Dankookia rubra gen. nov., sp. nov., an alphaproteobacterium isolated from sediment of a shallow stream.</title>
        <authorList>
            <person name="Kim W.H."/>
            <person name="Kim D.H."/>
            <person name="Kang K."/>
            <person name="Ahn T.Y."/>
        </authorList>
    </citation>
    <scope>NUCLEOTIDE SEQUENCE [LARGE SCALE GENOMIC DNA]</scope>
    <source>
        <strain evidence="1 2">JCM30602</strain>
    </source>
</reference>
<evidence type="ECO:0000313" key="1">
    <source>
        <dbReference type="EMBL" id="TDH63844.1"/>
    </source>
</evidence>
<dbReference type="SUPFAM" id="SSF53850">
    <property type="entry name" value="Periplasmic binding protein-like II"/>
    <property type="match status" value="1"/>
</dbReference>